<feature type="compositionally biased region" description="Polar residues" evidence="1">
    <location>
        <begin position="65"/>
        <end position="85"/>
    </location>
</feature>
<feature type="compositionally biased region" description="Polar residues" evidence="1">
    <location>
        <begin position="93"/>
        <end position="103"/>
    </location>
</feature>
<keyword evidence="4" id="KW-1185">Reference proteome</keyword>
<dbReference type="EMBL" id="AACS02000001">
    <property type="protein sequence ID" value="EFI28553.1"/>
    <property type="molecule type" value="Genomic_DNA"/>
</dbReference>
<dbReference type="RefSeq" id="XP_002912047.1">
    <property type="nucleotide sequence ID" value="XM_002912001.1"/>
</dbReference>
<dbReference type="GeneID" id="6015702"/>
<dbReference type="KEGG" id="cci:CC1G_13575"/>
<accession>D6RJN6</accession>
<dbReference type="InParanoid" id="D6RJN6"/>
<feature type="region of interest" description="Disordered" evidence="1">
    <location>
        <begin position="65"/>
        <end position="112"/>
    </location>
</feature>
<sequence>MEIVIAGSRIRMHRTASYRSTCLSFADAAAALLPPFLWMYTYIKPFHLPLLSDRSGTLCSKNRSYRHSPSLSNADFSKPHLSQSHAAPILDPSQDQDLFSTLHTDQRTRTQS</sequence>
<keyword evidence="2" id="KW-1133">Transmembrane helix</keyword>
<name>D6RJN6_COPC7</name>
<gene>
    <name evidence="3" type="ORF">CC1G_13575</name>
</gene>
<comment type="caution">
    <text evidence="3">The sequence shown here is derived from an EMBL/GenBank/DDBJ whole genome shotgun (WGS) entry which is preliminary data.</text>
</comment>
<proteinExistence type="predicted"/>
<organism evidence="3 4">
    <name type="scientific">Coprinopsis cinerea (strain Okayama-7 / 130 / ATCC MYA-4618 / FGSC 9003)</name>
    <name type="common">Inky cap fungus</name>
    <name type="synonym">Hormographiella aspergillata</name>
    <dbReference type="NCBI Taxonomy" id="240176"/>
    <lineage>
        <taxon>Eukaryota</taxon>
        <taxon>Fungi</taxon>
        <taxon>Dikarya</taxon>
        <taxon>Basidiomycota</taxon>
        <taxon>Agaricomycotina</taxon>
        <taxon>Agaricomycetes</taxon>
        <taxon>Agaricomycetidae</taxon>
        <taxon>Agaricales</taxon>
        <taxon>Agaricineae</taxon>
        <taxon>Psathyrellaceae</taxon>
        <taxon>Coprinopsis</taxon>
    </lineage>
</organism>
<dbReference type="Proteomes" id="UP000001861">
    <property type="component" value="Unassembled WGS sequence"/>
</dbReference>
<evidence type="ECO:0000313" key="4">
    <source>
        <dbReference type="Proteomes" id="UP000001861"/>
    </source>
</evidence>
<evidence type="ECO:0000313" key="3">
    <source>
        <dbReference type="EMBL" id="EFI28553.1"/>
    </source>
</evidence>
<feature type="transmembrane region" description="Helical" evidence="2">
    <location>
        <begin position="21"/>
        <end position="43"/>
    </location>
</feature>
<dbReference type="VEuPathDB" id="FungiDB:CC1G_13575"/>
<evidence type="ECO:0000256" key="1">
    <source>
        <dbReference type="SAM" id="MobiDB-lite"/>
    </source>
</evidence>
<keyword evidence="2" id="KW-0472">Membrane</keyword>
<dbReference type="HOGENOM" id="CLU_2145725_0_0_1"/>
<evidence type="ECO:0000256" key="2">
    <source>
        <dbReference type="SAM" id="Phobius"/>
    </source>
</evidence>
<protein>
    <submittedName>
        <fullName evidence="3">Uncharacterized protein</fullName>
    </submittedName>
</protein>
<keyword evidence="2" id="KW-0812">Transmembrane</keyword>
<dbReference type="AlphaFoldDB" id="D6RJN6"/>
<reference evidence="3 4" key="1">
    <citation type="journal article" date="2010" name="Proc. Natl. Acad. Sci. U.S.A.">
        <title>Insights into evolution of multicellular fungi from the assembled chromosomes of the mushroom Coprinopsis cinerea (Coprinus cinereus).</title>
        <authorList>
            <person name="Stajich J.E."/>
            <person name="Wilke S.K."/>
            <person name="Ahren D."/>
            <person name="Au C.H."/>
            <person name="Birren B.W."/>
            <person name="Borodovsky M."/>
            <person name="Burns C."/>
            <person name="Canback B."/>
            <person name="Casselton L.A."/>
            <person name="Cheng C.K."/>
            <person name="Deng J."/>
            <person name="Dietrich F.S."/>
            <person name="Fargo D.C."/>
            <person name="Farman M.L."/>
            <person name="Gathman A.C."/>
            <person name="Goldberg J."/>
            <person name="Guigo R."/>
            <person name="Hoegger P.J."/>
            <person name="Hooker J.B."/>
            <person name="Huggins A."/>
            <person name="James T.Y."/>
            <person name="Kamada T."/>
            <person name="Kilaru S."/>
            <person name="Kodira C."/>
            <person name="Kues U."/>
            <person name="Kupfer D."/>
            <person name="Kwan H.S."/>
            <person name="Lomsadze A."/>
            <person name="Li W."/>
            <person name="Lilly W.W."/>
            <person name="Ma L.J."/>
            <person name="Mackey A.J."/>
            <person name="Manning G."/>
            <person name="Martin F."/>
            <person name="Muraguchi H."/>
            <person name="Natvig D.O."/>
            <person name="Palmerini H."/>
            <person name="Ramesh M.A."/>
            <person name="Rehmeyer C.J."/>
            <person name="Roe B.A."/>
            <person name="Shenoy N."/>
            <person name="Stanke M."/>
            <person name="Ter-Hovhannisyan V."/>
            <person name="Tunlid A."/>
            <person name="Velagapudi R."/>
            <person name="Vision T.J."/>
            <person name="Zeng Q."/>
            <person name="Zolan M.E."/>
            <person name="Pukkila P.J."/>
        </authorList>
    </citation>
    <scope>NUCLEOTIDE SEQUENCE [LARGE SCALE GENOMIC DNA]</scope>
    <source>
        <strain evidence="4">Okayama-7 / 130 / ATCC MYA-4618 / FGSC 9003</strain>
    </source>
</reference>